<evidence type="ECO:0000256" key="11">
    <source>
        <dbReference type="HAMAP-Rule" id="MF_01393"/>
    </source>
</evidence>
<accession>A0A6S6TDP1</accession>
<dbReference type="PRINTS" id="PR00123">
    <property type="entry name" value="ATPASEA"/>
</dbReference>
<evidence type="ECO:0000256" key="12">
    <source>
        <dbReference type="RuleBase" id="RU000483"/>
    </source>
</evidence>
<dbReference type="EMBL" id="CACVAW010000053">
    <property type="protein sequence ID" value="CAA6813174.1"/>
    <property type="molecule type" value="Genomic_DNA"/>
</dbReference>
<keyword evidence="11" id="KW-1003">Cell membrane</keyword>
<keyword evidence="7 11" id="KW-1133">Transmembrane helix</keyword>
<dbReference type="NCBIfam" id="NF004481">
    <property type="entry name" value="PRK05815.2-3"/>
    <property type="match status" value="1"/>
</dbReference>
<comment type="function">
    <text evidence="11 12">Key component of the proton channel; it plays a direct role in the translocation of protons across the membrane.</text>
</comment>
<dbReference type="GO" id="GO:0042777">
    <property type="term" value="P:proton motive force-driven plasma membrane ATP synthesis"/>
    <property type="evidence" value="ECO:0007669"/>
    <property type="project" value="TreeGrafter"/>
</dbReference>
<protein>
    <recommendedName>
        <fullName evidence="11 12">ATP synthase subunit a</fullName>
    </recommendedName>
    <alternativeName>
        <fullName evidence="11">ATP synthase F0 sector subunit a</fullName>
    </alternativeName>
    <alternativeName>
        <fullName evidence="11">F-ATPase subunit 6</fullName>
    </alternativeName>
</protein>
<feature type="transmembrane region" description="Helical" evidence="11">
    <location>
        <begin position="205"/>
        <end position="224"/>
    </location>
</feature>
<feature type="transmembrane region" description="Helical" evidence="11">
    <location>
        <begin position="181"/>
        <end position="199"/>
    </location>
</feature>
<name>A0A6S6TDP1_9BACT</name>
<dbReference type="PANTHER" id="PTHR42823:SF3">
    <property type="entry name" value="ATP SYNTHASE SUBUNIT A, CHLOROPLASTIC"/>
    <property type="match status" value="1"/>
</dbReference>
<dbReference type="PANTHER" id="PTHR42823">
    <property type="entry name" value="ATP SYNTHASE SUBUNIT A, CHLOROPLASTIC"/>
    <property type="match status" value="1"/>
</dbReference>
<keyword evidence="3 11" id="KW-0813">Transport</keyword>
<dbReference type="GO" id="GO:0005886">
    <property type="term" value="C:plasma membrane"/>
    <property type="evidence" value="ECO:0007669"/>
    <property type="project" value="UniProtKB-SubCell"/>
</dbReference>
<dbReference type="CDD" id="cd00310">
    <property type="entry name" value="ATP-synt_Fo_a_6"/>
    <property type="match status" value="1"/>
</dbReference>
<reference evidence="13" key="1">
    <citation type="submission" date="2020-01" db="EMBL/GenBank/DDBJ databases">
        <authorList>
            <person name="Meier V. D."/>
            <person name="Meier V D."/>
        </authorList>
    </citation>
    <scope>NUCLEOTIDE SEQUENCE</scope>
    <source>
        <strain evidence="13">HLG_WM_MAG_12</strain>
    </source>
</reference>
<dbReference type="InterPro" id="IPR045082">
    <property type="entry name" value="ATP_syn_F0_a_bact/chloroplast"/>
</dbReference>
<evidence type="ECO:0000313" key="13">
    <source>
        <dbReference type="EMBL" id="CAA6813174.1"/>
    </source>
</evidence>
<keyword evidence="4 11" id="KW-0138">CF(0)</keyword>
<dbReference type="HAMAP" id="MF_01393">
    <property type="entry name" value="ATP_synth_a_bact"/>
    <property type="match status" value="1"/>
</dbReference>
<feature type="transmembrane region" description="Helical" evidence="11">
    <location>
        <begin position="78"/>
        <end position="98"/>
    </location>
</feature>
<dbReference type="SUPFAM" id="SSF81336">
    <property type="entry name" value="F1F0 ATP synthase subunit A"/>
    <property type="match status" value="1"/>
</dbReference>
<dbReference type="GO" id="GO:0046933">
    <property type="term" value="F:proton-transporting ATP synthase activity, rotational mechanism"/>
    <property type="evidence" value="ECO:0007669"/>
    <property type="project" value="UniProtKB-UniRule"/>
</dbReference>
<keyword evidence="6 11" id="KW-0375">Hydrogen ion transport</keyword>
<evidence type="ECO:0000256" key="7">
    <source>
        <dbReference type="ARBA" id="ARBA00022989"/>
    </source>
</evidence>
<dbReference type="Pfam" id="PF00119">
    <property type="entry name" value="ATP-synt_A"/>
    <property type="match status" value="1"/>
</dbReference>
<keyword evidence="10 11" id="KW-0066">ATP synthesis</keyword>
<dbReference type="NCBIfam" id="TIGR01131">
    <property type="entry name" value="ATP_synt_6_or_A"/>
    <property type="match status" value="1"/>
</dbReference>
<dbReference type="Gene3D" id="1.20.120.220">
    <property type="entry name" value="ATP synthase, F0 complex, subunit A"/>
    <property type="match status" value="1"/>
</dbReference>
<proteinExistence type="inferred from homology"/>
<keyword evidence="9 11" id="KW-0472">Membrane</keyword>
<organism evidence="13">
    <name type="scientific">uncultured Campylobacterales bacterium</name>
    <dbReference type="NCBI Taxonomy" id="352960"/>
    <lineage>
        <taxon>Bacteria</taxon>
        <taxon>Pseudomonadati</taxon>
        <taxon>Campylobacterota</taxon>
        <taxon>Epsilonproteobacteria</taxon>
        <taxon>Campylobacterales</taxon>
        <taxon>environmental samples</taxon>
    </lineage>
</organism>
<evidence type="ECO:0000256" key="5">
    <source>
        <dbReference type="ARBA" id="ARBA00022692"/>
    </source>
</evidence>
<dbReference type="InterPro" id="IPR023011">
    <property type="entry name" value="ATP_synth_F0_asu_AS"/>
</dbReference>
<dbReference type="InterPro" id="IPR035908">
    <property type="entry name" value="F0_ATP_A_sf"/>
</dbReference>
<comment type="similarity">
    <text evidence="2 11 12">Belongs to the ATPase A chain family.</text>
</comment>
<dbReference type="GO" id="GO:0045259">
    <property type="term" value="C:proton-transporting ATP synthase complex"/>
    <property type="evidence" value="ECO:0007669"/>
    <property type="project" value="UniProtKB-KW"/>
</dbReference>
<keyword evidence="5 11" id="KW-0812">Transmembrane</keyword>
<keyword evidence="8 11" id="KW-0406">Ion transport</keyword>
<evidence type="ECO:0000256" key="6">
    <source>
        <dbReference type="ARBA" id="ARBA00022781"/>
    </source>
</evidence>
<sequence length="232" mass="25995">MGEIFTFIGIFTKDSPHYHDYVYLFHVGLVALIVFILAKVATKKMTIVPGRIQNIFELYINGVLSMGEDVLSEKAKRYIPLIASLGLFIFVANIIGLIPGFESPTAFLDFTLALTLIVFLYYHFEGARENGIVAYLGHFAGSPDMPLALRIFIFPIEIISHLSRVVSLSFRLFGNIKGDDLFLAVLLFLVPVYVPGIAFPAYGMLFIMAFLQTFVFMILSYVYIASAVEIDH</sequence>
<evidence type="ECO:0000256" key="10">
    <source>
        <dbReference type="ARBA" id="ARBA00023310"/>
    </source>
</evidence>
<evidence type="ECO:0000256" key="4">
    <source>
        <dbReference type="ARBA" id="ARBA00022547"/>
    </source>
</evidence>
<evidence type="ECO:0000256" key="9">
    <source>
        <dbReference type="ARBA" id="ARBA00023136"/>
    </source>
</evidence>
<dbReference type="PROSITE" id="PS00449">
    <property type="entry name" value="ATPASE_A"/>
    <property type="match status" value="1"/>
</dbReference>
<feature type="transmembrane region" description="Helical" evidence="11">
    <location>
        <begin position="21"/>
        <end position="41"/>
    </location>
</feature>
<evidence type="ECO:0000256" key="1">
    <source>
        <dbReference type="ARBA" id="ARBA00004141"/>
    </source>
</evidence>
<evidence type="ECO:0000256" key="8">
    <source>
        <dbReference type="ARBA" id="ARBA00023065"/>
    </source>
</evidence>
<dbReference type="InterPro" id="IPR000568">
    <property type="entry name" value="ATP_synth_F0_asu"/>
</dbReference>
<dbReference type="AlphaFoldDB" id="A0A6S6TDP1"/>
<comment type="subcellular location">
    <subcellularLocation>
        <location evidence="11 12">Cell membrane</location>
        <topology evidence="11 12">Multi-pass membrane protein</topology>
    </subcellularLocation>
    <subcellularLocation>
        <location evidence="1">Membrane</location>
        <topology evidence="1">Multi-pass membrane protein</topology>
    </subcellularLocation>
</comment>
<feature type="transmembrane region" description="Helical" evidence="11">
    <location>
        <begin position="104"/>
        <end position="122"/>
    </location>
</feature>
<gene>
    <name evidence="11" type="primary">atpB</name>
    <name evidence="13" type="ORF">HELGO_WM22619</name>
</gene>
<evidence type="ECO:0000256" key="3">
    <source>
        <dbReference type="ARBA" id="ARBA00022448"/>
    </source>
</evidence>
<evidence type="ECO:0000256" key="2">
    <source>
        <dbReference type="ARBA" id="ARBA00006810"/>
    </source>
</evidence>